<dbReference type="Gene3D" id="1.20.1250.20">
    <property type="entry name" value="MFS general substrate transporter like domains"/>
    <property type="match status" value="1"/>
</dbReference>
<feature type="transmembrane region" description="Helical" evidence="7">
    <location>
        <begin position="388"/>
        <end position="407"/>
    </location>
</feature>
<evidence type="ECO:0000256" key="4">
    <source>
        <dbReference type="ARBA" id="ARBA00022989"/>
    </source>
</evidence>
<feature type="transmembrane region" description="Helical" evidence="7">
    <location>
        <begin position="321"/>
        <end position="341"/>
    </location>
</feature>
<feature type="transmembrane region" description="Helical" evidence="7">
    <location>
        <begin position="266"/>
        <end position="285"/>
    </location>
</feature>
<keyword evidence="10" id="KW-1185">Reference proteome</keyword>
<dbReference type="InterPro" id="IPR011701">
    <property type="entry name" value="MFS"/>
</dbReference>
<feature type="transmembrane region" description="Helical" evidence="7">
    <location>
        <begin position="24"/>
        <end position="44"/>
    </location>
</feature>
<keyword evidence="4 7" id="KW-1133">Transmembrane helix</keyword>
<accession>A0A7X0KYL1</accession>
<dbReference type="GO" id="GO:0022857">
    <property type="term" value="F:transmembrane transporter activity"/>
    <property type="evidence" value="ECO:0007669"/>
    <property type="project" value="InterPro"/>
</dbReference>
<feature type="transmembrane region" description="Helical" evidence="7">
    <location>
        <begin position="297"/>
        <end position="315"/>
    </location>
</feature>
<dbReference type="GO" id="GO:0005886">
    <property type="term" value="C:plasma membrane"/>
    <property type="evidence" value="ECO:0007669"/>
    <property type="project" value="UniProtKB-SubCell"/>
</dbReference>
<feature type="transmembrane region" description="Helical" evidence="7">
    <location>
        <begin position="93"/>
        <end position="114"/>
    </location>
</feature>
<gene>
    <name evidence="9" type="ORF">BKA00_002435</name>
</gene>
<feature type="region of interest" description="Disordered" evidence="6">
    <location>
        <begin position="409"/>
        <end position="446"/>
    </location>
</feature>
<feature type="transmembrane region" description="Helical" evidence="7">
    <location>
        <begin position="353"/>
        <end position="382"/>
    </location>
</feature>
<evidence type="ECO:0000256" key="7">
    <source>
        <dbReference type="SAM" id="Phobius"/>
    </source>
</evidence>
<evidence type="ECO:0000256" key="3">
    <source>
        <dbReference type="ARBA" id="ARBA00022692"/>
    </source>
</evidence>
<dbReference type="InterPro" id="IPR052983">
    <property type="entry name" value="MFS_Riboflavin_Transporter"/>
</dbReference>
<evidence type="ECO:0000313" key="10">
    <source>
        <dbReference type="Proteomes" id="UP000546324"/>
    </source>
</evidence>
<dbReference type="PANTHER" id="PTHR43385:SF1">
    <property type="entry name" value="RIBOFLAVIN TRANSPORTER RIBJ"/>
    <property type="match status" value="1"/>
</dbReference>
<dbReference type="EMBL" id="JACHMQ010000001">
    <property type="protein sequence ID" value="MBB6395521.1"/>
    <property type="molecule type" value="Genomic_DNA"/>
</dbReference>
<evidence type="ECO:0000259" key="8">
    <source>
        <dbReference type="PROSITE" id="PS50850"/>
    </source>
</evidence>
<comment type="subcellular location">
    <subcellularLocation>
        <location evidence="1">Cell membrane</location>
        <topology evidence="1">Multi-pass membrane protein</topology>
    </subcellularLocation>
</comment>
<dbReference type="PROSITE" id="PS50850">
    <property type="entry name" value="MFS"/>
    <property type="match status" value="1"/>
</dbReference>
<feature type="transmembrane region" description="Helical" evidence="7">
    <location>
        <begin position="151"/>
        <end position="174"/>
    </location>
</feature>
<keyword evidence="3 7" id="KW-0812">Transmembrane</keyword>
<proteinExistence type="predicted"/>
<feature type="domain" description="Major facilitator superfamily (MFS) profile" evidence="8">
    <location>
        <begin position="11"/>
        <end position="411"/>
    </location>
</feature>
<dbReference type="RefSeq" id="WP_185025007.1">
    <property type="nucleotide sequence ID" value="NZ_JACHMQ010000001.1"/>
</dbReference>
<feature type="compositionally biased region" description="Low complexity" evidence="6">
    <location>
        <begin position="421"/>
        <end position="437"/>
    </location>
</feature>
<comment type="caution">
    <text evidence="9">The sequence shown here is derived from an EMBL/GenBank/DDBJ whole genome shotgun (WGS) entry which is preliminary data.</text>
</comment>
<dbReference type="Pfam" id="PF07690">
    <property type="entry name" value="MFS_1"/>
    <property type="match status" value="1"/>
</dbReference>
<reference evidence="9 10" key="1">
    <citation type="submission" date="2020-08" db="EMBL/GenBank/DDBJ databases">
        <title>Sequencing the genomes of 1000 actinobacteria strains.</title>
        <authorList>
            <person name="Klenk H.-P."/>
        </authorList>
    </citation>
    <scope>NUCLEOTIDE SEQUENCE [LARGE SCALE GENOMIC DNA]</scope>
    <source>
        <strain evidence="9 10">DSM 43675</strain>
    </source>
</reference>
<dbReference type="Proteomes" id="UP000546324">
    <property type="component" value="Unassembled WGS sequence"/>
</dbReference>
<protein>
    <submittedName>
        <fullName evidence="9">MFS family permease</fullName>
    </submittedName>
</protein>
<feature type="transmembrane region" description="Helical" evidence="7">
    <location>
        <begin position="180"/>
        <end position="201"/>
    </location>
</feature>
<keyword evidence="2" id="KW-0813">Transport</keyword>
<evidence type="ECO:0000256" key="2">
    <source>
        <dbReference type="ARBA" id="ARBA00022448"/>
    </source>
</evidence>
<name>A0A7X0KYL1_9ACTN</name>
<evidence type="ECO:0000256" key="1">
    <source>
        <dbReference type="ARBA" id="ARBA00004651"/>
    </source>
</evidence>
<feature type="transmembrane region" description="Helical" evidence="7">
    <location>
        <begin position="232"/>
        <end position="254"/>
    </location>
</feature>
<evidence type="ECO:0000313" key="9">
    <source>
        <dbReference type="EMBL" id="MBB6395521.1"/>
    </source>
</evidence>
<dbReference type="AlphaFoldDB" id="A0A7X0KYL1"/>
<dbReference type="SUPFAM" id="SSF103473">
    <property type="entry name" value="MFS general substrate transporter"/>
    <property type="match status" value="1"/>
</dbReference>
<dbReference type="InterPro" id="IPR020846">
    <property type="entry name" value="MFS_dom"/>
</dbReference>
<evidence type="ECO:0000256" key="6">
    <source>
        <dbReference type="SAM" id="MobiDB-lite"/>
    </source>
</evidence>
<organism evidence="9 10">
    <name type="scientific">Actinomadura coerulea</name>
    <dbReference type="NCBI Taxonomy" id="46159"/>
    <lineage>
        <taxon>Bacteria</taxon>
        <taxon>Bacillati</taxon>
        <taxon>Actinomycetota</taxon>
        <taxon>Actinomycetes</taxon>
        <taxon>Streptosporangiales</taxon>
        <taxon>Thermomonosporaceae</taxon>
        <taxon>Actinomadura</taxon>
    </lineage>
</organism>
<feature type="transmembrane region" description="Helical" evidence="7">
    <location>
        <begin position="120"/>
        <end position="139"/>
    </location>
</feature>
<evidence type="ECO:0000256" key="5">
    <source>
        <dbReference type="ARBA" id="ARBA00023136"/>
    </source>
</evidence>
<feature type="transmembrane region" description="Helical" evidence="7">
    <location>
        <begin position="56"/>
        <end position="81"/>
    </location>
</feature>
<dbReference type="PANTHER" id="PTHR43385">
    <property type="entry name" value="RIBOFLAVIN TRANSPORTER RIBJ"/>
    <property type="match status" value="1"/>
</dbReference>
<dbReference type="InterPro" id="IPR036259">
    <property type="entry name" value="MFS_trans_sf"/>
</dbReference>
<sequence>MSRGTPAPVPAADTSAAGTAVSRVPLLALCVTEITSWGVLYYAFPVLSQAVTRDTGWPTAAITAAFSGSLVMAALAGIPVGRALDRHGPRVPMTGGSVLAVLAVLAVAAAPTLWTFAAAWLLAGIAMSAVLYQPAFAALTRYHAPHHLGALTTLTLVAGLASTVFAPLTAILSAHLSWRGAYLVLAAVLAVVTVPLHLLALRGPWPAPPEAAPERPRRARAGVSATVRSRPFLLLTAALTLSALAMYAVVINLIPLLTSRGATSATAALALGLGGVGQVTGRLGYRTLVRRTSVRARTVLILALSAATTGALAAIPGPVALLIAVAFLAGTTRGIATLLQATAVSDRWGTASYGALSGILAAPITTATAVSPFAGAALAAGLGGYPRMFLVLTIAAVLAAALAAGTAPARTPAGHRTPALPTSRTAAPRLAPRSAPRPGHDHRDAL</sequence>
<keyword evidence="5 7" id="KW-0472">Membrane</keyword>